<evidence type="ECO:0000313" key="6">
    <source>
        <dbReference type="EMBL" id="KRZ99374.1"/>
    </source>
</evidence>
<sequence>MDDDQGEYPDFAAAELPSKARYAISKLLVVHLVGFCFTGILFLVTSALTVILWLEESETKVPFKDVVRKKVKIRQNSRNNSSTDLTETTSATKMDSLSDKGTLNSERKTKDITPYLNLMLMLSLLSFLLTLLAFLSDMLLFIPHLSYLGWLQLCPIILLSTVTSMLCFIKRSISSRKYLTDEYGYENDDMRKRVNVGVLNWKDTDSDDGFYVYTNGFYSNYNNDDNHQEGQSHAPELFPANNSTHGWIRHSGYNENGDDVSISSSRDDSYNEHENIQMRLLSDHGHDS</sequence>
<evidence type="ECO:0000256" key="5">
    <source>
        <dbReference type="SAM" id="Phobius"/>
    </source>
</evidence>
<dbReference type="GO" id="GO:0032153">
    <property type="term" value="C:cell division site"/>
    <property type="evidence" value="ECO:0007669"/>
    <property type="project" value="TreeGrafter"/>
</dbReference>
<dbReference type="GeneID" id="26841870"/>
<name>A0A0V1PTR9_9ASCO</name>
<reference evidence="6 7" key="1">
    <citation type="submission" date="2015-11" db="EMBL/GenBank/DDBJ databases">
        <title>The genome of Debaryomyces fabryi.</title>
        <authorList>
            <person name="Tafer H."/>
            <person name="Lopandic K."/>
        </authorList>
    </citation>
    <scope>NUCLEOTIDE SEQUENCE [LARGE SCALE GENOMIC DNA]</scope>
    <source>
        <strain evidence="6 7">CBS 789</strain>
    </source>
</reference>
<evidence type="ECO:0000256" key="1">
    <source>
        <dbReference type="ARBA" id="ARBA00004141"/>
    </source>
</evidence>
<feature type="transmembrane region" description="Helical" evidence="5">
    <location>
        <begin position="28"/>
        <end position="54"/>
    </location>
</feature>
<dbReference type="InterPro" id="IPR009571">
    <property type="entry name" value="SUR7/Rim9-like_fungi"/>
</dbReference>
<evidence type="ECO:0000256" key="2">
    <source>
        <dbReference type="ARBA" id="ARBA00022692"/>
    </source>
</evidence>
<dbReference type="OrthoDB" id="2354757at2759"/>
<protein>
    <submittedName>
        <fullName evidence="6">Uncharacterized protein</fullName>
    </submittedName>
</protein>
<evidence type="ECO:0000256" key="4">
    <source>
        <dbReference type="ARBA" id="ARBA00023136"/>
    </source>
</evidence>
<accession>A0A0V1PTR9</accession>
<dbReference type="GO" id="GO:0035838">
    <property type="term" value="C:growing cell tip"/>
    <property type="evidence" value="ECO:0007669"/>
    <property type="project" value="TreeGrafter"/>
</dbReference>
<dbReference type="Pfam" id="PF06687">
    <property type="entry name" value="SUR7"/>
    <property type="match status" value="1"/>
</dbReference>
<evidence type="ECO:0000313" key="7">
    <source>
        <dbReference type="Proteomes" id="UP000054251"/>
    </source>
</evidence>
<keyword evidence="4 5" id="KW-0472">Membrane</keyword>
<proteinExistence type="predicted"/>
<keyword evidence="2 5" id="KW-0812">Transmembrane</keyword>
<comment type="subcellular location">
    <subcellularLocation>
        <location evidence="1">Membrane</location>
        <topology evidence="1">Multi-pass membrane protein</topology>
    </subcellularLocation>
</comment>
<dbReference type="EMBL" id="LMYN01000148">
    <property type="protein sequence ID" value="KRZ99374.1"/>
    <property type="molecule type" value="Genomic_DNA"/>
</dbReference>
<dbReference type="GO" id="GO:0005886">
    <property type="term" value="C:plasma membrane"/>
    <property type="evidence" value="ECO:0007669"/>
    <property type="project" value="InterPro"/>
</dbReference>
<dbReference type="RefSeq" id="XP_015465477.1">
    <property type="nucleotide sequence ID" value="XM_015613690.1"/>
</dbReference>
<dbReference type="InterPro" id="IPR051380">
    <property type="entry name" value="pH-response_reg_palI/RIM9"/>
</dbReference>
<dbReference type="Proteomes" id="UP000054251">
    <property type="component" value="Unassembled WGS sequence"/>
</dbReference>
<keyword evidence="3 5" id="KW-1133">Transmembrane helix</keyword>
<feature type="transmembrane region" description="Helical" evidence="5">
    <location>
        <begin position="147"/>
        <end position="169"/>
    </location>
</feature>
<feature type="transmembrane region" description="Helical" evidence="5">
    <location>
        <begin position="115"/>
        <end position="135"/>
    </location>
</feature>
<organism evidence="6 7">
    <name type="scientific">Debaryomyces fabryi</name>
    <dbReference type="NCBI Taxonomy" id="58627"/>
    <lineage>
        <taxon>Eukaryota</taxon>
        <taxon>Fungi</taxon>
        <taxon>Dikarya</taxon>
        <taxon>Ascomycota</taxon>
        <taxon>Saccharomycotina</taxon>
        <taxon>Pichiomycetes</taxon>
        <taxon>Debaryomycetaceae</taxon>
        <taxon>Debaryomyces</taxon>
    </lineage>
</organism>
<evidence type="ECO:0000256" key="3">
    <source>
        <dbReference type="ARBA" id="ARBA00022989"/>
    </source>
</evidence>
<keyword evidence="7" id="KW-1185">Reference proteome</keyword>
<comment type="caution">
    <text evidence="6">The sequence shown here is derived from an EMBL/GenBank/DDBJ whole genome shotgun (WGS) entry which is preliminary data.</text>
</comment>
<dbReference type="PANTHER" id="PTHR28013:SF3">
    <property type="entry name" value="PROTEIN DCV1-RELATED"/>
    <property type="match status" value="1"/>
</dbReference>
<dbReference type="AlphaFoldDB" id="A0A0V1PTR9"/>
<dbReference type="PANTHER" id="PTHR28013">
    <property type="entry name" value="PROTEIN DCV1-RELATED"/>
    <property type="match status" value="1"/>
</dbReference>
<gene>
    <name evidence="6" type="ORF">AC631_04861</name>
</gene>